<proteinExistence type="predicted"/>
<evidence type="ECO:0000313" key="2">
    <source>
        <dbReference type="Proteomes" id="UP000053477"/>
    </source>
</evidence>
<keyword evidence="2" id="KW-1185">Reference proteome</keyword>
<name>A0A0H2RWK8_9AGAM</name>
<dbReference type="Proteomes" id="UP000053477">
    <property type="component" value="Unassembled WGS sequence"/>
</dbReference>
<reference evidence="1 2" key="1">
    <citation type="submission" date="2015-04" db="EMBL/GenBank/DDBJ databases">
        <title>Complete genome sequence of Schizopora paradoxa KUC8140, a cosmopolitan wood degrader in East Asia.</title>
        <authorList>
            <consortium name="DOE Joint Genome Institute"/>
            <person name="Min B."/>
            <person name="Park H."/>
            <person name="Jang Y."/>
            <person name="Kim J.-J."/>
            <person name="Kim K.H."/>
            <person name="Pangilinan J."/>
            <person name="Lipzen A."/>
            <person name="Riley R."/>
            <person name="Grigoriev I.V."/>
            <person name="Spatafora J.W."/>
            <person name="Choi I.-G."/>
        </authorList>
    </citation>
    <scope>NUCLEOTIDE SEQUENCE [LARGE SCALE GENOMIC DNA]</scope>
    <source>
        <strain evidence="1 2">KUC8140</strain>
    </source>
</reference>
<sequence>METSSLHDDSSDASNTSKELFASLIVEREISFEAVERILLAIKGGTFLFEEVKFSAEGLRIENVTQSTQTDAETQRIFGSYLQIVSLNPTEKLLALLVADASIFLKGMQRILLAVAADSLKTEELLSESMESLIFYRQKMRQRVLFESGRSSAFTQTFPRFILEALVDLLADTATPLRLPAQECIVGILERGNKKLHMQARESRRILECLALVHPSWTTTVYRALGRSVFISRAYHHNGRSPWTYRLLNPVYGAWTRDLEFELGPEHFNSNKAQYYLFVKNIPHRFPNLRSISMACNQVEGEVFPETLKMLLKLQDLEDMEIEYGALFSYNLENSASIFETLALFPRLQTLRLVLWPSALDELKIPSELAPLISTLRIRTLQLTAPRGRHFEDTLTSIPKLIWTRQIDDPKDAFSLTISQLDRLPRTFVSMSDRDKQSLTTLHVECTGETLWDPVLHNLEQFKSLRDVETVSKIPFSEVILESLPSSVESFLVAFPRTTSFSDVDQMLEKHISRGGLPSLKNLRVVRLYFDDKEYAYRRVKISSSIPLISVACQGRGIEYSAWF</sequence>
<evidence type="ECO:0000313" key="1">
    <source>
        <dbReference type="EMBL" id="KLO16234.1"/>
    </source>
</evidence>
<dbReference type="InParanoid" id="A0A0H2RWK8"/>
<dbReference type="SUPFAM" id="SSF52047">
    <property type="entry name" value="RNI-like"/>
    <property type="match status" value="1"/>
</dbReference>
<dbReference type="AlphaFoldDB" id="A0A0H2RWK8"/>
<accession>A0A0H2RWK8</accession>
<dbReference type="EMBL" id="KQ085918">
    <property type="protein sequence ID" value="KLO16234.1"/>
    <property type="molecule type" value="Genomic_DNA"/>
</dbReference>
<organism evidence="1 2">
    <name type="scientific">Schizopora paradoxa</name>
    <dbReference type="NCBI Taxonomy" id="27342"/>
    <lineage>
        <taxon>Eukaryota</taxon>
        <taxon>Fungi</taxon>
        <taxon>Dikarya</taxon>
        <taxon>Basidiomycota</taxon>
        <taxon>Agaricomycotina</taxon>
        <taxon>Agaricomycetes</taxon>
        <taxon>Hymenochaetales</taxon>
        <taxon>Schizoporaceae</taxon>
        <taxon>Schizopora</taxon>
    </lineage>
</organism>
<protein>
    <submittedName>
        <fullName evidence="1">Uncharacterized protein</fullName>
    </submittedName>
</protein>
<dbReference type="OrthoDB" id="3331564at2759"/>
<gene>
    <name evidence="1" type="ORF">SCHPADRAFT_219771</name>
</gene>